<evidence type="ECO:0000313" key="2">
    <source>
        <dbReference type="EMBL" id="EKC43056.1"/>
    </source>
</evidence>
<accession>K1S6N0</accession>
<sequence length="205" mass="23487">MRMNSELWIVQNHVTCDTKMSYHAPWLLHSAKAMAAEGDGYGNLVKNATSYNPYVIDKTDPCVECTCLNGAITCAKRPEEECEKPKNLCGKKKGGSRKRKKRKRKRKTKKTARKGRTRRREKIKERQVLAKCPSPSLRAQLKTPDAILGAASSKSVKDFQRKLRRGLKDCEKKKKGCRLRTVRKHLVCFELEEIPKTKLLRNCKS</sequence>
<protein>
    <submittedName>
        <fullName evidence="2">Uncharacterized protein</fullName>
    </submittedName>
</protein>
<feature type="compositionally biased region" description="Basic residues" evidence="1">
    <location>
        <begin position="89"/>
        <end position="121"/>
    </location>
</feature>
<dbReference type="InParanoid" id="K1S6N0"/>
<organism evidence="2">
    <name type="scientific">Magallana gigas</name>
    <name type="common">Pacific oyster</name>
    <name type="synonym">Crassostrea gigas</name>
    <dbReference type="NCBI Taxonomy" id="29159"/>
    <lineage>
        <taxon>Eukaryota</taxon>
        <taxon>Metazoa</taxon>
        <taxon>Spiralia</taxon>
        <taxon>Lophotrochozoa</taxon>
        <taxon>Mollusca</taxon>
        <taxon>Bivalvia</taxon>
        <taxon>Autobranchia</taxon>
        <taxon>Pteriomorphia</taxon>
        <taxon>Ostreida</taxon>
        <taxon>Ostreoidea</taxon>
        <taxon>Ostreidae</taxon>
        <taxon>Magallana</taxon>
    </lineage>
</organism>
<proteinExistence type="predicted"/>
<dbReference type="AlphaFoldDB" id="K1S6N0"/>
<dbReference type="EMBL" id="JH816405">
    <property type="protein sequence ID" value="EKC43056.1"/>
    <property type="molecule type" value="Genomic_DNA"/>
</dbReference>
<gene>
    <name evidence="2" type="ORF">CGI_10018044</name>
</gene>
<dbReference type="HOGENOM" id="CLU_1338708_0_0_1"/>
<name>K1S6N0_MAGGI</name>
<evidence type="ECO:0000256" key="1">
    <source>
        <dbReference type="SAM" id="MobiDB-lite"/>
    </source>
</evidence>
<feature type="region of interest" description="Disordered" evidence="1">
    <location>
        <begin position="85"/>
        <end position="122"/>
    </location>
</feature>
<reference evidence="2" key="1">
    <citation type="journal article" date="2012" name="Nature">
        <title>The oyster genome reveals stress adaptation and complexity of shell formation.</title>
        <authorList>
            <person name="Zhang G."/>
            <person name="Fang X."/>
            <person name="Guo X."/>
            <person name="Li L."/>
            <person name="Luo R."/>
            <person name="Xu F."/>
            <person name="Yang P."/>
            <person name="Zhang L."/>
            <person name="Wang X."/>
            <person name="Qi H."/>
            <person name="Xiong Z."/>
            <person name="Que H."/>
            <person name="Xie Y."/>
            <person name="Holland P.W."/>
            <person name="Paps J."/>
            <person name="Zhu Y."/>
            <person name="Wu F."/>
            <person name="Chen Y."/>
            <person name="Wang J."/>
            <person name="Peng C."/>
            <person name="Meng J."/>
            <person name="Yang L."/>
            <person name="Liu J."/>
            <person name="Wen B."/>
            <person name="Zhang N."/>
            <person name="Huang Z."/>
            <person name="Zhu Q."/>
            <person name="Feng Y."/>
            <person name="Mount A."/>
            <person name="Hedgecock D."/>
            <person name="Xu Z."/>
            <person name="Liu Y."/>
            <person name="Domazet-Loso T."/>
            <person name="Du Y."/>
            <person name="Sun X."/>
            <person name="Zhang S."/>
            <person name="Liu B."/>
            <person name="Cheng P."/>
            <person name="Jiang X."/>
            <person name="Li J."/>
            <person name="Fan D."/>
            <person name="Wang W."/>
            <person name="Fu W."/>
            <person name="Wang T."/>
            <person name="Wang B."/>
            <person name="Zhang J."/>
            <person name="Peng Z."/>
            <person name="Li Y."/>
            <person name="Li N."/>
            <person name="Wang J."/>
            <person name="Chen M."/>
            <person name="He Y."/>
            <person name="Tan F."/>
            <person name="Song X."/>
            <person name="Zheng Q."/>
            <person name="Huang R."/>
            <person name="Yang H."/>
            <person name="Du X."/>
            <person name="Chen L."/>
            <person name="Yang M."/>
            <person name="Gaffney P.M."/>
            <person name="Wang S."/>
            <person name="Luo L."/>
            <person name="She Z."/>
            <person name="Ming Y."/>
            <person name="Huang W."/>
            <person name="Zhang S."/>
            <person name="Huang B."/>
            <person name="Zhang Y."/>
            <person name="Qu T."/>
            <person name="Ni P."/>
            <person name="Miao G."/>
            <person name="Wang J."/>
            <person name="Wang Q."/>
            <person name="Steinberg C.E."/>
            <person name="Wang H."/>
            <person name="Li N."/>
            <person name="Qian L."/>
            <person name="Zhang G."/>
            <person name="Li Y."/>
            <person name="Yang H."/>
            <person name="Liu X."/>
            <person name="Wang J."/>
            <person name="Yin Y."/>
            <person name="Wang J."/>
        </authorList>
    </citation>
    <scope>NUCLEOTIDE SEQUENCE [LARGE SCALE GENOMIC DNA]</scope>
    <source>
        <strain evidence="2">05x7-T-G4-1.051#20</strain>
    </source>
</reference>